<comment type="caution">
    <text evidence="1">The sequence shown here is derived from an EMBL/GenBank/DDBJ whole genome shotgun (WGS) entry which is preliminary data.</text>
</comment>
<organism evidence="1 2">
    <name type="scientific">Mycolicibacterium hassiacum (strain DSM 44199 / CIP 105218 / JCM 12690 / 3849)</name>
    <name type="common">Mycobacterium hassiacum</name>
    <dbReference type="NCBI Taxonomy" id="1122247"/>
    <lineage>
        <taxon>Bacteria</taxon>
        <taxon>Bacillati</taxon>
        <taxon>Actinomycetota</taxon>
        <taxon>Actinomycetes</taxon>
        <taxon>Mycobacteriales</taxon>
        <taxon>Mycobacteriaceae</taxon>
        <taxon>Mycolicibacterium</taxon>
    </lineage>
</organism>
<gene>
    <name evidence="1" type="ORF">C731_0008</name>
</gene>
<accession>K5BHS5</accession>
<dbReference type="EMBL" id="AMRA01000001">
    <property type="protein sequence ID" value="EKF25942.1"/>
    <property type="molecule type" value="Genomic_DNA"/>
</dbReference>
<keyword evidence="2" id="KW-1185">Reference proteome</keyword>
<dbReference type="Proteomes" id="UP000006265">
    <property type="component" value="Unassembled WGS sequence"/>
</dbReference>
<evidence type="ECO:0000313" key="2">
    <source>
        <dbReference type="Proteomes" id="UP000006265"/>
    </source>
</evidence>
<dbReference type="STRING" id="1122247.GCA_000379865_00784"/>
<sequence>MIGKQEDCACGALRLDPGNAATPTHTLVAEVAGHRFRYIRAVGLPAAPALIAGLTAPMIAL</sequence>
<protein>
    <submittedName>
        <fullName evidence="1">Uncharacterized protein</fullName>
    </submittedName>
</protein>
<dbReference type="PATRIC" id="fig|1122247.3.peg.8"/>
<name>K5BHS5_MYCHD</name>
<proteinExistence type="predicted"/>
<evidence type="ECO:0000313" key="1">
    <source>
        <dbReference type="EMBL" id="EKF25942.1"/>
    </source>
</evidence>
<dbReference type="AlphaFoldDB" id="K5BHS5"/>
<reference evidence="1 2" key="1">
    <citation type="journal article" date="2012" name="J. Bacteriol.">
        <title>Genome sequence of Mycobacterium hassiacum DSM 44199, a rare source of heat-stable mycobacterial proteins.</title>
        <authorList>
            <person name="Tiago I."/>
            <person name="Maranha A."/>
            <person name="Mendes V."/>
            <person name="Alarico S."/>
            <person name="Moynihan P.J."/>
            <person name="Clarke A.J."/>
            <person name="Macedo-Ribeiro S."/>
            <person name="Pereira P.J."/>
            <person name="Empadinhas N."/>
        </authorList>
    </citation>
    <scope>NUCLEOTIDE SEQUENCE [LARGE SCALE GENOMIC DNA]</scope>
    <source>
        <strain evidence="2">DSM 44199 / CIP 105218 / JCM 12690 / 3849</strain>
    </source>
</reference>
<dbReference type="RefSeq" id="WP_005623036.1">
    <property type="nucleotide sequence ID" value="NZ_AMRA01000001.1"/>
</dbReference>